<keyword evidence="2" id="KW-0813">Transport</keyword>
<dbReference type="RefSeq" id="WP_200357412.1">
    <property type="nucleotide sequence ID" value="NZ_JAENIL010000043.1"/>
</dbReference>
<dbReference type="InterPro" id="IPR025383">
    <property type="entry name" value="MrpA_C/MbhD"/>
</dbReference>
<sequence>MLLLVAIIGPVLGALIAASLCKAFPKKAGWILASIPAVIFVGLLTQVGSLNGLQAESVSFAWVPSLGVDFQLQLNGLGLLFALMIPGVGAFIFVYAGGYLHGHPLSGRFFTFLMLFMTGMMGIALSDNLIVFFVFWELTSISSYLLIGFNHEDEAARKKALQALLVTGFGGVAMLAGFILLATAGGSYQFSTLIAQGASLAQNPLAQAALPLLLLGAFTKSAQFPFQFWLPNAMAAPTPVSAYLHSATMVKAGVFLLFKLSPIYGGTPAWSITLITCGTITLLLGAVTGLFQRDLKRILAFTTMSVLGMLVLLIGIGGELALKSAILFMLGHALYKATLFMTAGNVDHGTGTREVTLLGGLRKAMPLTALAAGLAALSKGGFPPLLGFVSKEYVYKASIDLASLAPVLTGIAIVGNAMLLALAFKAGVHPYWSSAAKPGLGKSYSSLLPHTPHEVPFSMWIGPIILASLGLTFGFLPTEWISNLIGPALSISSGVATTVKVSLWHGFNLPLLLSLVTMALGILIYLAREHFWKKQRIGTRIERRSTERAYEFAFHQFVEKSKEVTLLLQNGSMRFYLWVILGVSGLLLSYKLLALGGLPAFPSTEGISILNTTITIAIVLGALVAAAARSIVNALAGLGVVGFGIALVYGFNGAPDLAITQIVVETLTVAFMLYAVLKLPSFKRYSKKSLRIQDAIFASCGGIIVFLLVLKSSALELAPTISNQLSEWSYPLAKGRNIVNVILVDFRALDTFGEIAVLGIAALGVSICLRPHLDRRQLSADDNLIFRVGANALLLTCIALSIVALYRGHNEPGGGFIGGLILAAGFILYAMAFGEKAARTKLRASPINYIGFGLALALVSGFFGPMTGKPFMSALWLPDFTLPLLGKVHLGTPLLFDVGVFLCVVGFTLQVVFNLQASSSDLPKRAVTSAKVEKKEPANCL</sequence>
<feature type="transmembrane region" description="Helical" evidence="10">
    <location>
        <begin position="163"/>
        <end position="188"/>
    </location>
</feature>
<dbReference type="Pfam" id="PF13244">
    <property type="entry name" value="MbhD"/>
    <property type="match status" value="1"/>
</dbReference>
<evidence type="ECO:0000256" key="6">
    <source>
        <dbReference type="ARBA" id="ARBA00022989"/>
    </source>
</evidence>
<feature type="transmembrane region" description="Helical" evidence="10">
    <location>
        <begin position="846"/>
        <end position="866"/>
    </location>
</feature>
<evidence type="ECO:0000259" key="12">
    <source>
        <dbReference type="Pfam" id="PF00662"/>
    </source>
</evidence>
<keyword evidence="5 9" id="KW-0812">Transmembrane</keyword>
<feature type="domain" description="MrpA C-terminal/MbhE" evidence="15">
    <location>
        <begin position="691"/>
        <end position="770"/>
    </location>
</feature>
<feature type="transmembrane region" description="Helical" evidence="10">
    <location>
        <begin position="813"/>
        <end position="834"/>
    </location>
</feature>
<dbReference type="Pfam" id="PF00361">
    <property type="entry name" value="Proton_antipo_M"/>
    <property type="match status" value="1"/>
</dbReference>
<dbReference type="GO" id="GO:0006811">
    <property type="term" value="P:monoatomic ion transport"/>
    <property type="evidence" value="ECO:0007669"/>
    <property type="project" value="UniProtKB-KW"/>
</dbReference>
<evidence type="ECO:0000256" key="8">
    <source>
        <dbReference type="ARBA" id="ARBA00023136"/>
    </source>
</evidence>
<reference evidence="16" key="1">
    <citation type="submission" date="2021-01" db="EMBL/GenBank/DDBJ databases">
        <title>Modified the classification status of verrucomicrobia.</title>
        <authorList>
            <person name="Feng X."/>
        </authorList>
    </citation>
    <scope>NUCLEOTIDE SEQUENCE</scope>
    <source>
        <strain evidence="16">KCTC 13126</strain>
    </source>
</reference>
<dbReference type="Proteomes" id="UP000617628">
    <property type="component" value="Unassembled WGS sequence"/>
</dbReference>
<feature type="transmembrane region" description="Helical" evidence="10">
    <location>
        <begin position="401"/>
        <end position="424"/>
    </location>
</feature>
<evidence type="ECO:0000256" key="9">
    <source>
        <dbReference type="RuleBase" id="RU000320"/>
    </source>
</evidence>
<dbReference type="EMBL" id="JAENIL010000043">
    <property type="protein sequence ID" value="MBK1879199.1"/>
    <property type="molecule type" value="Genomic_DNA"/>
</dbReference>
<keyword evidence="6 10" id="KW-1133">Transmembrane helix</keyword>
<feature type="transmembrane region" description="Helical" evidence="10">
    <location>
        <begin position="894"/>
        <end position="915"/>
    </location>
</feature>
<feature type="transmembrane region" description="Helical" evidence="10">
    <location>
        <begin position="298"/>
        <end position="322"/>
    </location>
</feature>
<feature type="transmembrane region" description="Helical" evidence="10">
    <location>
        <begin position="109"/>
        <end position="136"/>
    </location>
</feature>
<evidence type="ECO:0000259" key="14">
    <source>
        <dbReference type="Pfam" id="PF13244"/>
    </source>
</evidence>
<evidence type="ECO:0000256" key="1">
    <source>
        <dbReference type="ARBA" id="ARBA00004651"/>
    </source>
</evidence>
<feature type="transmembrane region" description="Helical" evidence="10">
    <location>
        <begin position="689"/>
        <end position="710"/>
    </location>
</feature>
<dbReference type="InterPro" id="IPR001516">
    <property type="entry name" value="Proton_antipo_N"/>
</dbReference>
<dbReference type="GO" id="GO:0005886">
    <property type="term" value="C:plasma membrane"/>
    <property type="evidence" value="ECO:0007669"/>
    <property type="project" value="UniProtKB-SubCell"/>
</dbReference>
<keyword evidence="8 10" id="KW-0472">Membrane</keyword>
<feature type="transmembrane region" description="Helical" evidence="10">
    <location>
        <begin position="631"/>
        <end position="651"/>
    </location>
</feature>
<evidence type="ECO:0000256" key="7">
    <source>
        <dbReference type="ARBA" id="ARBA00023065"/>
    </source>
</evidence>
<feature type="transmembrane region" description="Helical" evidence="10">
    <location>
        <begin position="575"/>
        <end position="594"/>
    </location>
</feature>
<dbReference type="PANTHER" id="PTHR43373:SF1">
    <property type="entry name" value="NA(+)_H(+) ANTIPORTER SUBUNIT A"/>
    <property type="match status" value="1"/>
</dbReference>
<feature type="transmembrane region" description="Helical" evidence="10">
    <location>
        <begin position="657"/>
        <end position="677"/>
    </location>
</feature>
<feature type="transmembrane region" description="Helical" evidence="10">
    <location>
        <begin position="74"/>
        <end position="97"/>
    </location>
</feature>
<name>A0A934VT65_9BACT</name>
<evidence type="ECO:0000259" key="11">
    <source>
        <dbReference type="Pfam" id="PF00361"/>
    </source>
</evidence>
<keyword evidence="3" id="KW-0050">Antiport</keyword>
<feature type="transmembrane region" description="Helical" evidence="10">
    <location>
        <begin position="270"/>
        <end position="291"/>
    </location>
</feature>
<evidence type="ECO:0000256" key="3">
    <source>
        <dbReference type="ARBA" id="ARBA00022449"/>
    </source>
</evidence>
<feature type="domain" description="Na+/H+ antiporter MnhB subunit-related protein" evidence="13">
    <location>
        <begin position="785"/>
        <end position="909"/>
    </location>
</feature>
<feature type="transmembrane region" description="Helical" evidence="10">
    <location>
        <begin position="484"/>
        <end position="503"/>
    </location>
</feature>
<dbReference type="InterPro" id="IPR007182">
    <property type="entry name" value="MnhB"/>
</dbReference>
<feature type="domain" description="MrpA C-terminal/MbhD" evidence="14">
    <location>
        <begin position="617"/>
        <end position="680"/>
    </location>
</feature>
<evidence type="ECO:0000313" key="17">
    <source>
        <dbReference type="Proteomes" id="UP000617628"/>
    </source>
</evidence>
<evidence type="ECO:0000313" key="16">
    <source>
        <dbReference type="EMBL" id="MBK1879199.1"/>
    </source>
</evidence>
<feature type="domain" description="NADH:quinone oxidoreductase/Mrp antiporter transmembrane" evidence="11">
    <location>
        <begin position="126"/>
        <end position="409"/>
    </location>
</feature>
<keyword evidence="17" id="KW-1185">Reference proteome</keyword>
<dbReference type="Pfam" id="PF04039">
    <property type="entry name" value="MnhB"/>
    <property type="match status" value="1"/>
</dbReference>
<proteinExistence type="predicted"/>
<dbReference type="InterPro" id="IPR050616">
    <property type="entry name" value="CPA3_Na-H_Antiporter_A"/>
</dbReference>
<evidence type="ECO:0000256" key="5">
    <source>
        <dbReference type="ARBA" id="ARBA00022692"/>
    </source>
</evidence>
<feature type="transmembrane region" description="Helical" evidence="10">
    <location>
        <begin position="509"/>
        <end position="527"/>
    </location>
</feature>
<feature type="transmembrane region" description="Helical" evidence="10">
    <location>
        <begin position="755"/>
        <end position="773"/>
    </location>
</feature>
<organism evidence="16 17">
    <name type="scientific">Pelagicoccus mobilis</name>
    <dbReference type="NCBI Taxonomy" id="415221"/>
    <lineage>
        <taxon>Bacteria</taxon>
        <taxon>Pseudomonadati</taxon>
        <taxon>Verrucomicrobiota</taxon>
        <taxon>Opitutia</taxon>
        <taxon>Puniceicoccales</taxon>
        <taxon>Pelagicoccaceae</taxon>
        <taxon>Pelagicoccus</taxon>
    </lineage>
</organism>
<evidence type="ECO:0000256" key="10">
    <source>
        <dbReference type="SAM" id="Phobius"/>
    </source>
</evidence>
<dbReference type="InterPro" id="IPR001750">
    <property type="entry name" value="ND/Mrp_TM"/>
</dbReference>
<feature type="transmembrane region" description="Helical" evidence="10">
    <location>
        <begin position="606"/>
        <end position="624"/>
    </location>
</feature>
<feature type="transmembrane region" description="Helical" evidence="10">
    <location>
        <begin position="367"/>
        <end position="389"/>
    </location>
</feature>
<dbReference type="Pfam" id="PF00662">
    <property type="entry name" value="Proton_antipo_N"/>
    <property type="match status" value="1"/>
</dbReference>
<comment type="subcellular location">
    <subcellularLocation>
        <location evidence="1">Cell membrane</location>
        <topology evidence="1">Multi-pass membrane protein</topology>
    </subcellularLocation>
    <subcellularLocation>
        <location evidence="9">Membrane</location>
        <topology evidence="9">Multi-pass membrane protein</topology>
    </subcellularLocation>
</comment>
<gene>
    <name evidence="16" type="ORF">JIN87_20100</name>
</gene>
<evidence type="ECO:0000256" key="2">
    <source>
        <dbReference type="ARBA" id="ARBA00022448"/>
    </source>
</evidence>
<evidence type="ECO:0000259" key="15">
    <source>
        <dbReference type="Pfam" id="PF20501"/>
    </source>
</evidence>
<evidence type="ECO:0000259" key="13">
    <source>
        <dbReference type="Pfam" id="PF04039"/>
    </source>
</evidence>
<keyword evidence="7" id="KW-0406">Ion transport</keyword>
<evidence type="ECO:0000256" key="4">
    <source>
        <dbReference type="ARBA" id="ARBA00022475"/>
    </source>
</evidence>
<feature type="domain" description="NADH-Ubiquinone oxidoreductase (complex I) chain 5 N-terminal" evidence="12">
    <location>
        <begin position="64"/>
        <end position="110"/>
    </location>
</feature>
<feature type="transmembrane region" description="Helical" evidence="10">
    <location>
        <begin position="28"/>
        <end position="53"/>
    </location>
</feature>
<dbReference type="AlphaFoldDB" id="A0A934VT65"/>
<accession>A0A934VT65</accession>
<dbReference type="Pfam" id="PF20501">
    <property type="entry name" value="MbhE"/>
    <property type="match status" value="1"/>
</dbReference>
<dbReference type="PRINTS" id="PR01434">
    <property type="entry name" value="NADHDHGNASE5"/>
</dbReference>
<protein>
    <submittedName>
        <fullName evidence="16">DUF4040 domain-containing protein</fullName>
    </submittedName>
</protein>
<keyword evidence="4" id="KW-1003">Cell membrane</keyword>
<comment type="caution">
    <text evidence="16">The sequence shown here is derived from an EMBL/GenBank/DDBJ whole genome shotgun (WGS) entry which is preliminary data.</text>
</comment>
<dbReference type="PANTHER" id="PTHR43373">
    <property type="entry name" value="NA(+)/H(+) ANTIPORTER SUBUNIT"/>
    <property type="match status" value="1"/>
</dbReference>
<feature type="transmembrane region" description="Helical" evidence="10">
    <location>
        <begin position="457"/>
        <end position="477"/>
    </location>
</feature>
<dbReference type="GO" id="GO:0015297">
    <property type="term" value="F:antiporter activity"/>
    <property type="evidence" value="ECO:0007669"/>
    <property type="project" value="UniProtKB-KW"/>
</dbReference>
<feature type="transmembrane region" description="Helical" evidence="10">
    <location>
        <begin position="785"/>
        <end position="807"/>
    </location>
</feature>
<dbReference type="InterPro" id="IPR046806">
    <property type="entry name" value="MrpA_C/MbhE"/>
</dbReference>